<dbReference type="Proteomes" id="UP000660265">
    <property type="component" value="Unassembled WGS sequence"/>
</dbReference>
<dbReference type="InterPro" id="IPR029058">
    <property type="entry name" value="AB_hydrolase_fold"/>
</dbReference>
<dbReference type="Gene3D" id="3.40.50.1820">
    <property type="entry name" value="alpha/beta hydrolase"/>
    <property type="match status" value="1"/>
</dbReference>
<dbReference type="EMBL" id="BMMV01000040">
    <property type="protein sequence ID" value="GGK29851.1"/>
    <property type="molecule type" value="Genomic_DNA"/>
</dbReference>
<sequence>MAVRNRNTRVSSRLTRIAGNDAAGLRLVCLPYAGASTMVYRGWPARLPAGVDILGADPPGRAPAPAGRQTPGGLSEVAAVMAAEIAALPRLPTVLFGHSLGALLAYEVAVELTLRGVPVEHLVVSGCAAPHRSEKSAPLSHLGQEEFFAAWNASMELAESIRDSQELRDLLYPMMRYDIWLYDTYVWWRRAGLTCPVTAFAGSVDGLTADDAMNSWWDLTSGAFYSRLFAGDHFFLHSSEREVVEEVGDLLDGVRRRALPR</sequence>
<comment type="similarity">
    <text evidence="1">Belongs to the thioesterase family.</text>
</comment>
<protein>
    <submittedName>
        <fullName evidence="3">Thioesterase</fullName>
    </submittedName>
</protein>
<name>A0ABQ2EXK6_9ACTN</name>
<dbReference type="PANTHER" id="PTHR11487">
    <property type="entry name" value="THIOESTERASE"/>
    <property type="match status" value="1"/>
</dbReference>
<dbReference type="RefSeq" id="WP_189111809.1">
    <property type="nucleotide sequence ID" value="NZ_BMMV01000040.1"/>
</dbReference>
<dbReference type="SUPFAM" id="SSF53474">
    <property type="entry name" value="alpha/beta-Hydrolases"/>
    <property type="match status" value="1"/>
</dbReference>
<dbReference type="PANTHER" id="PTHR11487:SF0">
    <property type="entry name" value="S-ACYL FATTY ACID SYNTHASE THIOESTERASE, MEDIUM CHAIN"/>
    <property type="match status" value="1"/>
</dbReference>
<feature type="domain" description="Thioesterase" evidence="2">
    <location>
        <begin position="26"/>
        <end position="248"/>
    </location>
</feature>
<keyword evidence="4" id="KW-1185">Reference proteome</keyword>
<dbReference type="InterPro" id="IPR001031">
    <property type="entry name" value="Thioesterase"/>
</dbReference>
<organism evidence="3 4">
    <name type="scientific">Streptomyces camponoticapitis</name>
    <dbReference type="NCBI Taxonomy" id="1616125"/>
    <lineage>
        <taxon>Bacteria</taxon>
        <taxon>Bacillati</taxon>
        <taxon>Actinomycetota</taxon>
        <taxon>Actinomycetes</taxon>
        <taxon>Kitasatosporales</taxon>
        <taxon>Streptomycetaceae</taxon>
        <taxon>Streptomyces</taxon>
    </lineage>
</organism>
<gene>
    <name evidence="3" type="ORF">GCM10011583_72190</name>
</gene>
<dbReference type="Pfam" id="PF00975">
    <property type="entry name" value="Thioesterase"/>
    <property type="match status" value="1"/>
</dbReference>
<evidence type="ECO:0000256" key="1">
    <source>
        <dbReference type="ARBA" id="ARBA00007169"/>
    </source>
</evidence>
<accession>A0ABQ2EXK6</accession>
<reference evidence="4" key="1">
    <citation type="journal article" date="2019" name="Int. J. Syst. Evol. Microbiol.">
        <title>The Global Catalogue of Microorganisms (GCM) 10K type strain sequencing project: providing services to taxonomists for standard genome sequencing and annotation.</title>
        <authorList>
            <consortium name="The Broad Institute Genomics Platform"/>
            <consortium name="The Broad Institute Genome Sequencing Center for Infectious Disease"/>
            <person name="Wu L."/>
            <person name="Ma J."/>
        </authorList>
    </citation>
    <scope>NUCLEOTIDE SEQUENCE [LARGE SCALE GENOMIC DNA]</scope>
    <source>
        <strain evidence="4">CGMCC 4.7275</strain>
    </source>
</reference>
<dbReference type="InterPro" id="IPR012223">
    <property type="entry name" value="TEII"/>
</dbReference>
<proteinExistence type="inferred from homology"/>
<evidence type="ECO:0000313" key="4">
    <source>
        <dbReference type="Proteomes" id="UP000660265"/>
    </source>
</evidence>
<evidence type="ECO:0000259" key="2">
    <source>
        <dbReference type="Pfam" id="PF00975"/>
    </source>
</evidence>
<evidence type="ECO:0000313" key="3">
    <source>
        <dbReference type="EMBL" id="GGK29851.1"/>
    </source>
</evidence>
<comment type="caution">
    <text evidence="3">The sequence shown here is derived from an EMBL/GenBank/DDBJ whole genome shotgun (WGS) entry which is preliminary data.</text>
</comment>